<keyword evidence="2" id="KW-0325">Glycoprotein</keyword>
<keyword evidence="2" id="KW-0336">GPI-anchor</keyword>
<feature type="compositionally biased region" description="Low complexity" evidence="4">
    <location>
        <begin position="283"/>
        <end position="319"/>
    </location>
</feature>
<evidence type="ECO:0000256" key="5">
    <source>
        <dbReference type="SAM" id="SignalP"/>
    </source>
</evidence>
<dbReference type="FunFam" id="1.20.58.1040:FF:000007">
    <property type="entry name" value="PLASMODESMATA CALLOSE-BINDING PROTEIN 2"/>
    <property type="match status" value="1"/>
</dbReference>
<protein>
    <recommendedName>
        <fullName evidence="6">X8 domain-containing protein</fullName>
    </recommendedName>
</protein>
<feature type="signal peptide" evidence="5">
    <location>
        <begin position="1"/>
        <end position="22"/>
    </location>
</feature>
<evidence type="ECO:0000313" key="8">
    <source>
        <dbReference type="Proteomes" id="UP001497480"/>
    </source>
</evidence>
<dbReference type="Proteomes" id="UP001497480">
    <property type="component" value="Unassembled WGS sequence"/>
</dbReference>
<dbReference type="GO" id="GO:0098552">
    <property type="term" value="C:side of membrane"/>
    <property type="evidence" value="ECO:0007669"/>
    <property type="project" value="UniProtKB-KW"/>
</dbReference>
<feature type="chain" id="PRO_5043516790" description="X8 domain-containing protein" evidence="5">
    <location>
        <begin position="23"/>
        <end position="370"/>
    </location>
</feature>
<name>A0AAV1XEL2_LUPLU</name>
<evidence type="ECO:0000256" key="1">
    <source>
        <dbReference type="ARBA" id="ARBA00004609"/>
    </source>
</evidence>
<sequence length="370" mass="38817">MRVRCWHLMLFCFCYFMSSGLGAAIISRDTENKETLSYEFSTQLDSVPIINPTTPDSDNPYPTLNPTSPQSPDTTGPVQTPTSPYTNPTTPNTTPTSPYNNPTTPDTTPTSPYNNPTTPNTTPTSPYTNPTTPDTSPTSPYTNPTTPDTSPTSPYTDPTTPTNPYTTPTTTTPPSPSANPTTPTTPATASAGGQWCVASQSATEKALKVAIDYACGFGGADCSALQPGASCYNPNTIRDHASYAFNDYYQKNPAPTSCAFGGTATLTNKDPSNGNCHYASSKTTSMSPPSSITPTAPSTMSPTAPTTMTPTAPSTMTPTTPPSMTIPGGASVSNLGPEGSPNIATSDSYSLLLLLTIFGLWASHYVQNFI</sequence>
<dbReference type="PANTHER" id="PTHR31044">
    <property type="entry name" value="BETA-1,3 GLUCANASE"/>
    <property type="match status" value="1"/>
</dbReference>
<evidence type="ECO:0000313" key="7">
    <source>
        <dbReference type="EMBL" id="CAL0320176.1"/>
    </source>
</evidence>
<dbReference type="Pfam" id="PF07983">
    <property type="entry name" value="X8"/>
    <property type="match status" value="1"/>
</dbReference>
<dbReference type="GO" id="GO:0009506">
    <property type="term" value="C:plasmodesma"/>
    <property type="evidence" value="ECO:0007669"/>
    <property type="project" value="UniProtKB-ARBA"/>
</dbReference>
<feature type="compositionally biased region" description="Low complexity" evidence="4">
    <location>
        <begin position="80"/>
        <end position="170"/>
    </location>
</feature>
<evidence type="ECO:0000256" key="2">
    <source>
        <dbReference type="ARBA" id="ARBA00022622"/>
    </source>
</evidence>
<evidence type="ECO:0000256" key="4">
    <source>
        <dbReference type="SAM" id="MobiDB-lite"/>
    </source>
</evidence>
<feature type="domain" description="X8" evidence="6">
    <location>
        <begin position="194"/>
        <end position="278"/>
    </location>
</feature>
<feature type="compositionally biased region" description="Low complexity" evidence="4">
    <location>
        <begin position="178"/>
        <end position="191"/>
    </location>
</feature>
<keyword evidence="8" id="KW-1185">Reference proteome</keyword>
<proteinExistence type="predicted"/>
<keyword evidence="2" id="KW-0472">Membrane</keyword>
<dbReference type="GO" id="GO:0005886">
    <property type="term" value="C:plasma membrane"/>
    <property type="evidence" value="ECO:0007669"/>
    <property type="project" value="UniProtKB-SubCell"/>
</dbReference>
<organism evidence="7 8">
    <name type="scientific">Lupinus luteus</name>
    <name type="common">European yellow lupine</name>
    <dbReference type="NCBI Taxonomy" id="3873"/>
    <lineage>
        <taxon>Eukaryota</taxon>
        <taxon>Viridiplantae</taxon>
        <taxon>Streptophyta</taxon>
        <taxon>Embryophyta</taxon>
        <taxon>Tracheophyta</taxon>
        <taxon>Spermatophyta</taxon>
        <taxon>Magnoliopsida</taxon>
        <taxon>eudicotyledons</taxon>
        <taxon>Gunneridae</taxon>
        <taxon>Pentapetalae</taxon>
        <taxon>rosids</taxon>
        <taxon>fabids</taxon>
        <taxon>Fabales</taxon>
        <taxon>Fabaceae</taxon>
        <taxon>Papilionoideae</taxon>
        <taxon>50 kb inversion clade</taxon>
        <taxon>genistoids sensu lato</taxon>
        <taxon>core genistoids</taxon>
        <taxon>Genisteae</taxon>
        <taxon>Lupinus</taxon>
    </lineage>
</organism>
<comment type="caution">
    <text evidence="7">The sequence shown here is derived from an EMBL/GenBank/DDBJ whole genome shotgun (WGS) entry which is preliminary data.</text>
</comment>
<dbReference type="Gene3D" id="1.20.58.1040">
    <property type="match status" value="1"/>
</dbReference>
<dbReference type="PANTHER" id="PTHR31044:SF127">
    <property type="entry name" value="X8 DOMAIN-CONTAINING PROTEIN"/>
    <property type="match status" value="1"/>
</dbReference>
<evidence type="ECO:0000256" key="3">
    <source>
        <dbReference type="ARBA" id="ARBA00022729"/>
    </source>
</evidence>
<comment type="subcellular location">
    <subcellularLocation>
        <location evidence="1">Cell membrane</location>
        <topology evidence="1">Lipid-anchor</topology>
        <topology evidence="1">GPI-anchor</topology>
    </subcellularLocation>
</comment>
<dbReference type="SMART" id="SM00768">
    <property type="entry name" value="X8"/>
    <property type="match status" value="1"/>
</dbReference>
<dbReference type="AlphaFoldDB" id="A0AAV1XEL2"/>
<gene>
    <name evidence="7" type="ORF">LLUT_LOCUS21236</name>
</gene>
<dbReference type="EMBL" id="CAXHTB010000014">
    <property type="protein sequence ID" value="CAL0320176.1"/>
    <property type="molecule type" value="Genomic_DNA"/>
</dbReference>
<feature type="region of interest" description="Disordered" evidence="4">
    <location>
        <begin position="47"/>
        <end position="191"/>
    </location>
</feature>
<reference evidence="7 8" key="1">
    <citation type="submission" date="2024-03" db="EMBL/GenBank/DDBJ databases">
        <authorList>
            <person name="Martinez-Hernandez J."/>
        </authorList>
    </citation>
    <scope>NUCLEOTIDE SEQUENCE [LARGE SCALE GENOMIC DNA]</scope>
</reference>
<accession>A0AAV1XEL2</accession>
<feature type="compositionally biased region" description="Polar residues" evidence="4">
    <location>
        <begin position="47"/>
        <end position="79"/>
    </location>
</feature>
<keyword evidence="3 5" id="KW-0732">Signal</keyword>
<keyword evidence="2" id="KW-0449">Lipoprotein</keyword>
<feature type="region of interest" description="Disordered" evidence="4">
    <location>
        <begin position="280"/>
        <end position="319"/>
    </location>
</feature>
<dbReference type="InterPro" id="IPR012946">
    <property type="entry name" value="X8"/>
</dbReference>
<evidence type="ECO:0000259" key="6">
    <source>
        <dbReference type="SMART" id="SM00768"/>
    </source>
</evidence>
<dbReference type="InterPro" id="IPR044788">
    <property type="entry name" value="X8_dom_prot"/>
</dbReference>